<protein>
    <submittedName>
        <fullName evidence="1">Uncharacterized protein</fullName>
    </submittedName>
</protein>
<proteinExistence type="predicted"/>
<evidence type="ECO:0000313" key="1">
    <source>
        <dbReference type="EMBL" id="KYL05315.1"/>
    </source>
</evidence>
<dbReference type="RefSeq" id="WP_005954208.1">
    <property type="nucleotide sequence ID" value="NZ_CAXOVC010000002.1"/>
</dbReference>
<accession>A0A162J863</accession>
<dbReference type="AlphaFoldDB" id="A0A162J863"/>
<sequence length="145" mass="16411">MKVILSKKNPDGSYDTSRFLFDGIDMYHGDLVSKILELAPADDGSRPRKVKIQLVCKQDGIDYEFVPIDDDGFHLKTTQYPGLTIWFEDNSGVKYRADRNGIISLINELTTPLTLKMWVKAEPYTLPKLVEGVVLSDISFIVWGI</sequence>
<organism evidence="1 2">
    <name type="scientific">Fusobacterium necrophorum subsp. funduliforme</name>
    <dbReference type="NCBI Taxonomy" id="143387"/>
    <lineage>
        <taxon>Bacteria</taxon>
        <taxon>Fusobacteriati</taxon>
        <taxon>Fusobacteriota</taxon>
        <taxon>Fusobacteriia</taxon>
        <taxon>Fusobacteriales</taxon>
        <taxon>Fusobacteriaceae</taxon>
        <taxon>Fusobacterium</taxon>
    </lineage>
</organism>
<evidence type="ECO:0000313" key="2">
    <source>
        <dbReference type="Proteomes" id="UP000075816"/>
    </source>
</evidence>
<name>A0A162J863_9FUSO</name>
<dbReference type="Proteomes" id="UP000075816">
    <property type="component" value="Unassembled WGS sequence"/>
</dbReference>
<reference evidence="1 2" key="1">
    <citation type="submission" date="2016-03" db="EMBL/GenBank/DDBJ databases">
        <title>Comparative genomics of human isolates of Fusobacterium necrophorum.</title>
        <authorList>
            <person name="Jensen A."/>
            <person name="Bank S."/>
            <person name="Andersen P.S."/>
            <person name="Kristensen L.H."/>
            <person name="Prag J."/>
        </authorList>
    </citation>
    <scope>NUCLEOTIDE SEQUENCE [LARGE SCALE GENOMIC DNA]</scope>
    <source>
        <strain evidence="1 2">LS_1264</strain>
    </source>
</reference>
<comment type="caution">
    <text evidence="1">The sequence shown here is derived from an EMBL/GenBank/DDBJ whole genome shotgun (WGS) entry which is preliminary data.</text>
</comment>
<dbReference type="EMBL" id="LVEA01000001">
    <property type="protein sequence ID" value="KYL05315.1"/>
    <property type="molecule type" value="Genomic_DNA"/>
</dbReference>
<gene>
    <name evidence="1" type="ORF">A2J07_00840</name>
</gene>